<dbReference type="InterPro" id="IPR011009">
    <property type="entry name" value="Kinase-like_dom_sf"/>
</dbReference>
<feature type="domain" description="Protein kinase" evidence="1">
    <location>
        <begin position="12"/>
        <end position="265"/>
    </location>
</feature>
<evidence type="ECO:0000313" key="3">
    <source>
        <dbReference type="Proteomes" id="UP000031014"/>
    </source>
</evidence>
<accession>A0A0A8WZ57</accession>
<protein>
    <submittedName>
        <fullName evidence="2">Serine/threonine protein kinase</fullName>
    </submittedName>
</protein>
<dbReference type="InterPro" id="IPR000719">
    <property type="entry name" value="Prot_kinase_dom"/>
</dbReference>
<dbReference type="CDD" id="cd14014">
    <property type="entry name" value="STKc_PknB_like"/>
    <property type="match status" value="1"/>
</dbReference>
<dbReference type="STRING" id="1321606.SAMD00020551_0156"/>
<dbReference type="AlphaFoldDB" id="A0A0A8WZ57"/>
<keyword evidence="2" id="KW-0723">Serine/threonine-protein kinase</keyword>
<dbReference type="GO" id="GO:0004674">
    <property type="term" value="F:protein serine/threonine kinase activity"/>
    <property type="evidence" value="ECO:0007669"/>
    <property type="project" value="UniProtKB-KW"/>
</dbReference>
<evidence type="ECO:0000313" key="2">
    <source>
        <dbReference type="EMBL" id="GAM12037.1"/>
    </source>
</evidence>
<reference evidence="2 3" key="1">
    <citation type="submission" date="2013-06" db="EMBL/GenBank/DDBJ databases">
        <title>Whole genome shotgun sequence of Bacillus selenatarsenatis SF-1.</title>
        <authorList>
            <person name="Kuroda M."/>
            <person name="Sei K."/>
            <person name="Yamashita M."/>
            <person name="Ike M."/>
        </authorList>
    </citation>
    <scope>NUCLEOTIDE SEQUENCE [LARGE SCALE GENOMIC DNA]</scope>
    <source>
        <strain evidence="2 3">SF-1</strain>
    </source>
</reference>
<dbReference type="RefSeq" id="WP_041963983.1">
    <property type="nucleotide sequence ID" value="NZ_BASE01000004.1"/>
</dbReference>
<dbReference type="Pfam" id="PF00069">
    <property type="entry name" value="Pkinase"/>
    <property type="match status" value="1"/>
</dbReference>
<keyword evidence="2" id="KW-0418">Kinase</keyword>
<dbReference type="PANTHER" id="PTHR44167">
    <property type="entry name" value="OVARIAN-SPECIFIC SERINE/THREONINE-PROTEIN KINASE LOK-RELATED"/>
    <property type="match status" value="1"/>
</dbReference>
<dbReference type="SMART" id="SM00220">
    <property type="entry name" value="S_TKc"/>
    <property type="match status" value="1"/>
</dbReference>
<dbReference type="PANTHER" id="PTHR44167:SF24">
    <property type="entry name" value="SERINE_THREONINE-PROTEIN KINASE CHK2"/>
    <property type="match status" value="1"/>
</dbReference>
<dbReference type="PROSITE" id="PS00108">
    <property type="entry name" value="PROTEIN_KINASE_ST"/>
    <property type="match status" value="1"/>
</dbReference>
<dbReference type="EMBL" id="BASE01000004">
    <property type="protein sequence ID" value="GAM12037.1"/>
    <property type="molecule type" value="Genomic_DNA"/>
</dbReference>
<organism evidence="2 3">
    <name type="scientific">Mesobacillus selenatarsenatis (strain DSM 18680 / JCM 14380 / FERM P-15431 / SF-1)</name>
    <dbReference type="NCBI Taxonomy" id="1321606"/>
    <lineage>
        <taxon>Bacteria</taxon>
        <taxon>Bacillati</taxon>
        <taxon>Bacillota</taxon>
        <taxon>Bacilli</taxon>
        <taxon>Bacillales</taxon>
        <taxon>Bacillaceae</taxon>
        <taxon>Mesobacillus</taxon>
    </lineage>
</organism>
<dbReference type="Proteomes" id="UP000031014">
    <property type="component" value="Unassembled WGS sequence"/>
</dbReference>
<proteinExistence type="predicted"/>
<dbReference type="InterPro" id="IPR008271">
    <property type="entry name" value="Ser/Thr_kinase_AS"/>
</dbReference>
<dbReference type="Gene3D" id="3.30.200.20">
    <property type="entry name" value="Phosphorylase Kinase, domain 1"/>
    <property type="match status" value="1"/>
</dbReference>
<name>A0A0A8WZ57_MESS1</name>
<dbReference type="Gene3D" id="1.10.510.10">
    <property type="entry name" value="Transferase(Phosphotransferase) domain 1"/>
    <property type="match status" value="1"/>
</dbReference>
<dbReference type="GO" id="GO:0005524">
    <property type="term" value="F:ATP binding"/>
    <property type="evidence" value="ECO:0007669"/>
    <property type="project" value="InterPro"/>
</dbReference>
<keyword evidence="3" id="KW-1185">Reference proteome</keyword>
<comment type="caution">
    <text evidence="2">The sequence shown here is derived from an EMBL/GenBank/DDBJ whole genome shotgun (WGS) entry which is preliminary data.</text>
</comment>
<dbReference type="PROSITE" id="PS50011">
    <property type="entry name" value="PROTEIN_KINASE_DOM"/>
    <property type="match status" value="1"/>
</dbReference>
<evidence type="ECO:0000259" key="1">
    <source>
        <dbReference type="PROSITE" id="PS50011"/>
    </source>
</evidence>
<keyword evidence="2" id="KW-0808">Transferase</keyword>
<sequence length="270" mass="31844">MNNLSYTKNHDFRLLEKLHENNGSSFWKAMDLAENRIVGIKRLARSSAPIKDLQAEADNLKRASQFSRNVPIVYQTYMDRNYFYTIMEFFDGAVLLRKMMEQPIVLRNALSMTIKLCETLRPFHENGFFHRDLKPENIFINKKTKDVFLIDFNLSSAKPFVGEGTRNYQSPEQREANGRVDYSRTDIFSIGIILYELVTGKVPEPDKDYYRDRFKIKWEMFTPPREHNPDLPVTIEKIILKCLAYNPAERYRLVNDVARELNRAMRAERL</sequence>
<gene>
    <name evidence="2" type="ORF">SAMD00020551_0156</name>
</gene>
<dbReference type="SUPFAM" id="SSF56112">
    <property type="entry name" value="Protein kinase-like (PK-like)"/>
    <property type="match status" value="1"/>
</dbReference>